<sequence length="142" mass="17071">MNKLKIEIDNQKISIYLKKFLHKNYILKEEFYKKEILNISFFHRVMPSFQKTHTNTILIFSVKKENQQEKHFVLTPQYGETVFRDLKNYKYNISNEKEMGNIIKEAGNIQSNEKFYSKMTIFMIVSIILLGLFVTLFILFKQ</sequence>
<gene>
    <name evidence="2" type="ORF">COU28_03415</name>
</gene>
<evidence type="ECO:0000313" key="2">
    <source>
        <dbReference type="EMBL" id="PIR78114.1"/>
    </source>
</evidence>
<keyword evidence="1" id="KW-0472">Membrane</keyword>
<keyword evidence="1" id="KW-1133">Transmembrane helix</keyword>
<feature type="transmembrane region" description="Helical" evidence="1">
    <location>
        <begin position="121"/>
        <end position="140"/>
    </location>
</feature>
<proteinExistence type="predicted"/>
<dbReference type="Proteomes" id="UP000230852">
    <property type="component" value="Unassembled WGS sequence"/>
</dbReference>
<protein>
    <submittedName>
        <fullName evidence="2">Uncharacterized protein</fullName>
    </submittedName>
</protein>
<dbReference type="AlphaFoldDB" id="A0A2H0TY12"/>
<dbReference type="EMBL" id="PFBU01000063">
    <property type="protein sequence ID" value="PIR78114.1"/>
    <property type="molecule type" value="Genomic_DNA"/>
</dbReference>
<evidence type="ECO:0000313" key="3">
    <source>
        <dbReference type="Proteomes" id="UP000230852"/>
    </source>
</evidence>
<keyword evidence="1" id="KW-0812">Transmembrane</keyword>
<accession>A0A2H0TY12</accession>
<name>A0A2H0TY12_9BACT</name>
<evidence type="ECO:0000256" key="1">
    <source>
        <dbReference type="SAM" id="Phobius"/>
    </source>
</evidence>
<organism evidence="2 3">
    <name type="scientific">Candidatus Magasanikbacteria bacterium CG10_big_fil_rev_8_21_14_0_10_36_16</name>
    <dbReference type="NCBI Taxonomy" id="1974645"/>
    <lineage>
        <taxon>Bacteria</taxon>
        <taxon>Candidatus Magasanikiibacteriota</taxon>
    </lineage>
</organism>
<reference evidence="3" key="1">
    <citation type="submission" date="2017-09" db="EMBL/GenBank/DDBJ databases">
        <title>Depth-based differentiation of microbial function through sediment-hosted aquifers and enrichment of novel symbionts in the deep terrestrial subsurface.</title>
        <authorList>
            <person name="Probst A.J."/>
            <person name="Ladd B."/>
            <person name="Jarett J.K."/>
            <person name="Geller-Mcgrath D.E."/>
            <person name="Sieber C.M.K."/>
            <person name="Emerson J.B."/>
            <person name="Anantharaman K."/>
            <person name="Thomas B.C."/>
            <person name="Malmstrom R."/>
            <person name="Stieglmeier M."/>
            <person name="Klingl A."/>
            <person name="Woyke T."/>
            <person name="Ryan C.M."/>
            <person name="Banfield J.F."/>
        </authorList>
    </citation>
    <scope>NUCLEOTIDE SEQUENCE [LARGE SCALE GENOMIC DNA]</scope>
</reference>
<comment type="caution">
    <text evidence="2">The sequence shown here is derived from an EMBL/GenBank/DDBJ whole genome shotgun (WGS) entry which is preliminary data.</text>
</comment>